<gene>
    <name evidence="2" type="ORF">An01g04460</name>
</gene>
<reference evidence="2" key="2">
    <citation type="submission" date="2025-08" db="UniProtKB">
        <authorList>
            <consortium name="RefSeq"/>
        </authorList>
    </citation>
    <scope>IDENTIFICATION</scope>
</reference>
<dbReference type="AlphaFoldDB" id="A0AAJ8DXV1"/>
<reference evidence="2" key="1">
    <citation type="submission" date="2025-02" db="EMBL/GenBank/DDBJ databases">
        <authorList>
            <consortium name="NCBI Genome Project"/>
        </authorList>
    </citation>
    <scope>NUCLEOTIDE SEQUENCE</scope>
</reference>
<protein>
    <submittedName>
        <fullName evidence="2">Uncharacterized protein</fullName>
    </submittedName>
</protein>
<dbReference type="KEGG" id="ang:An01g04460"/>
<feature type="region of interest" description="Disordered" evidence="1">
    <location>
        <begin position="73"/>
        <end position="150"/>
    </location>
</feature>
<dbReference type="GeneID" id="84589921"/>
<accession>A0AAJ8DXV1</accession>
<sequence length="164" mass="18661">MVRPVNHFSEIEGKEKRGIKYEISRSWWWWSWGNQGEKGPKDQRVRKLEIREDVKRGDTGDVKGTVDGAEMVVVRNQAKGREKTEKEEKEEDGRGEEKRKKTLETRGRREALRHGRLASSSSDPIEDGDDLTMQSTPPTSDGGCLGAEQINPGLDTYFVTRVES</sequence>
<dbReference type="VEuPathDB" id="FungiDB:An01g04460"/>
<dbReference type="RefSeq" id="XP_059599629.1">
    <property type="nucleotide sequence ID" value="XM_059747559.1"/>
</dbReference>
<proteinExistence type="predicted"/>
<organism evidence="2">
    <name type="scientific">Aspergillus niger</name>
    <dbReference type="NCBI Taxonomy" id="5061"/>
    <lineage>
        <taxon>Eukaryota</taxon>
        <taxon>Fungi</taxon>
        <taxon>Dikarya</taxon>
        <taxon>Ascomycota</taxon>
        <taxon>Pezizomycotina</taxon>
        <taxon>Eurotiomycetes</taxon>
        <taxon>Eurotiomycetidae</taxon>
        <taxon>Eurotiales</taxon>
        <taxon>Aspergillaceae</taxon>
        <taxon>Aspergillus</taxon>
        <taxon>Aspergillus subgen. Circumdati</taxon>
    </lineage>
</organism>
<name>A0AAJ8DXV1_ASPNG</name>
<evidence type="ECO:0000256" key="1">
    <source>
        <dbReference type="SAM" id="MobiDB-lite"/>
    </source>
</evidence>
<evidence type="ECO:0000313" key="2">
    <source>
        <dbReference type="RefSeq" id="XP_059599629.1"/>
    </source>
</evidence>
<feature type="compositionally biased region" description="Basic and acidic residues" evidence="1">
    <location>
        <begin position="79"/>
        <end position="113"/>
    </location>
</feature>